<dbReference type="EMBL" id="CAJVPL010002272">
    <property type="protein sequence ID" value="CAG8605181.1"/>
    <property type="molecule type" value="Genomic_DNA"/>
</dbReference>
<reference evidence="1" key="1">
    <citation type="submission" date="2021-06" db="EMBL/GenBank/DDBJ databases">
        <authorList>
            <person name="Kallberg Y."/>
            <person name="Tangrot J."/>
            <person name="Rosling A."/>
        </authorList>
    </citation>
    <scope>NUCLEOTIDE SEQUENCE</scope>
    <source>
        <strain evidence="1">MT106</strain>
    </source>
</reference>
<name>A0A9N9GIX2_9GLOM</name>
<protein>
    <submittedName>
        <fullName evidence="1">13170_t:CDS:1</fullName>
    </submittedName>
</protein>
<dbReference type="OrthoDB" id="2354161at2759"/>
<organism evidence="1 2">
    <name type="scientific">Ambispora gerdemannii</name>
    <dbReference type="NCBI Taxonomy" id="144530"/>
    <lineage>
        <taxon>Eukaryota</taxon>
        <taxon>Fungi</taxon>
        <taxon>Fungi incertae sedis</taxon>
        <taxon>Mucoromycota</taxon>
        <taxon>Glomeromycotina</taxon>
        <taxon>Glomeromycetes</taxon>
        <taxon>Archaeosporales</taxon>
        <taxon>Ambisporaceae</taxon>
        <taxon>Ambispora</taxon>
    </lineage>
</organism>
<evidence type="ECO:0000313" key="1">
    <source>
        <dbReference type="EMBL" id="CAG8605181.1"/>
    </source>
</evidence>
<dbReference type="Proteomes" id="UP000789831">
    <property type="component" value="Unassembled WGS sequence"/>
</dbReference>
<comment type="caution">
    <text evidence="1">The sequence shown here is derived from an EMBL/GenBank/DDBJ whole genome shotgun (WGS) entry which is preliminary data.</text>
</comment>
<proteinExistence type="predicted"/>
<keyword evidence="2" id="KW-1185">Reference proteome</keyword>
<accession>A0A9N9GIX2</accession>
<sequence length="406" mass="46662">IVTLVLKYLQIKDTDDEMPALLFDWNQAGFNDTKVPNCRNGVAGQTQGAIITNILANGATDFRNLNLLFIFRDGQAIGDWHSNVAVNLPWAKRQAGVPDICNNILRLNKITAHTAKVDVENFIALEQYPDLYYEFSSENIDYYGITAEILCPLCKLDHDDEEDVEDTQVKSDELLTPEYLNWYSKLTDLPTTISDKLRSKLYKIYKKKIGLDPWIKSEIFESSQIKKDASNHLSRDYIIKISKFSEEKKAKCPVCKEIHTRRVIIAIQSLLKTQVKVSNKISNSPIHPNKTHLYQPEAGLCQYTIEHKMDPEKFSIITEAEKNRWVVGCFPADLERDICLYHGGIKRNEDTRKYHKFLTDQDRMVGEELLRCGLLKSNLSTAWLDDLIKNGKKSILNSYKFLVRHS</sequence>
<dbReference type="AlphaFoldDB" id="A0A9N9GIX2"/>
<feature type="non-terminal residue" evidence="1">
    <location>
        <position position="406"/>
    </location>
</feature>
<gene>
    <name evidence="1" type="ORF">AGERDE_LOCUS9303</name>
</gene>
<evidence type="ECO:0000313" key="2">
    <source>
        <dbReference type="Proteomes" id="UP000789831"/>
    </source>
</evidence>